<feature type="transmembrane region" description="Helical" evidence="1">
    <location>
        <begin position="7"/>
        <end position="25"/>
    </location>
</feature>
<gene>
    <name evidence="2" type="ORF">FHR98_000492</name>
</gene>
<dbReference type="EMBL" id="JACHXA010000001">
    <property type="protein sequence ID" value="MBB3064227.1"/>
    <property type="molecule type" value="Genomic_DNA"/>
</dbReference>
<keyword evidence="1" id="KW-0812">Transmembrane</keyword>
<keyword evidence="1" id="KW-1133">Transmembrane helix</keyword>
<evidence type="ECO:0000313" key="2">
    <source>
        <dbReference type="EMBL" id="MBB3064227.1"/>
    </source>
</evidence>
<name>A0A839SMU7_9PROT</name>
<proteinExistence type="predicted"/>
<reference evidence="2 3" key="1">
    <citation type="submission" date="2020-08" db="EMBL/GenBank/DDBJ databases">
        <title>Genomic Encyclopedia of Type Strains, Phase III (KMG-III): the genomes of soil and plant-associated and newly described type strains.</title>
        <authorList>
            <person name="Whitman W."/>
        </authorList>
    </citation>
    <scope>NUCLEOTIDE SEQUENCE [LARGE SCALE GENOMIC DNA]</scope>
    <source>
        <strain evidence="2 3">CECT 8803</strain>
    </source>
</reference>
<dbReference type="RefSeq" id="WP_183415029.1">
    <property type="nucleotide sequence ID" value="NZ_JACHXA010000001.1"/>
</dbReference>
<protein>
    <submittedName>
        <fullName evidence="2">Peptidoglycan/LPS O-acetylase OafA/YrhL</fullName>
    </submittedName>
</protein>
<dbReference type="AlphaFoldDB" id="A0A839SMU7"/>
<feature type="transmembrane region" description="Helical" evidence="1">
    <location>
        <begin position="31"/>
        <end position="50"/>
    </location>
</feature>
<accession>A0A839SMU7</accession>
<keyword evidence="3" id="KW-1185">Reference proteome</keyword>
<dbReference type="Proteomes" id="UP000581135">
    <property type="component" value="Unassembled WGS sequence"/>
</dbReference>
<sequence length="61" mass="6605">MPAHLKAMLSVLVGVVALVAYWLEGQSPEGPAPWIILALGAFMIVAMWVFPEAGKDKVKKQ</sequence>
<keyword evidence="1" id="KW-0472">Membrane</keyword>
<organism evidence="2 3">
    <name type="scientific">Limibacillus halophilus</name>
    <dbReference type="NCBI Taxonomy" id="1579333"/>
    <lineage>
        <taxon>Bacteria</taxon>
        <taxon>Pseudomonadati</taxon>
        <taxon>Pseudomonadota</taxon>
        <taxon>Alphaproteobacteria</taxon>
        <taxon>Rhodospirillales</taxon>
        <taxon>Rhodovibrionaceae</taxon>
        <taxon>Limibacillus</taxon>
    </lineage>
</organism>
<evidence type="ECO:0000313" key="3">
    <source>
        <dbReference type="Proteomes" id="UP000581135"/>
    </source>
</evidence>
<evidence type="ECO:0000256" key="1">
    <source>
        <dbReference type="SAM" id="Phobius"/>
    </source>
</evidence>
<comment type="caution">
    <text evidence="2">The sequence shown here is derived from an EMBL/GenBank/DDBJ whole genome shotgun (WGS) entry which is preliminary data.</text>
</comment>